<proteinExistence type="predicted"/>
<evidence type="ECO:0000313" key="2">
    <source>
        <dbReference type="Proteomes" id="UP000692954"/>
    </source>
</evidence>
<reference evidence="1" key="1">
    <citation type="submission" date="2021-01" db="EMBL/GenBank/DDBJ databases">
        <authorList>
            <consortium name="Genoscope - CEA"/>
            <person name="William W."/>
        </authorList>
    </citation>
    <scope>NUCLEOTIDE SEQUENCE</scope>
</reference>
<dbReference type="AlphaFoldDB" id="A0A8S1Q1J7"/>
<evidence type="ECO:0000313" key="1">
    <source>
        <dbReference type="EMBL" id="CAD8109125.1"/>
    </source>
</evidence>
<protein>
    <submittedName>
        <fullName evidence="1">Uncharacterized protein</fullName>
    </submittedName>
</protein>
<name>A0A8S1Q1J7_9CILI</name>
<dbReference type="EMBL" id="CAJJDN010000093">
    <property type="protein sequence ID" value="CAD8109125.1"/>
    <property type="molecule type" value="Genomic_DNA"/>
</dbReference>
<sequence>MIKLQENLLQTALKLLNELHSEILRILIQLDKSDSICEKDEYSNRKQFQSIAATKYYDQFDDLDLKMNTMSKMFNQYIISPEEAQARLKNNILRSFKEKHQVHKKKVLKLQVLHKRINSKQ</sequence>
<organism evidence="1 2">
    <name type="scientific">Paramecium sonneborni</name>
    <dbReference type="NCBI Taxonomy" id="65129"/>
    <lineage>
        <taxon>Eukaryota</taxon>
        <taxon>Sar</taxon>
        <taxon>Alveolata</taxon>
        <taxon>Ciliophora</taxon>
        <taxon>Intramacronucleata</taxon>
        <taxon>Oligohymenophorea</taxon>
        <taxon>Peniculida</taxon>
        <taxon>Parameciidae</taxon>
        <taxon>Paramecium</taxon>
    </lineage>
</organism>
<accession>A0A8S1Q1J7</accession>
<keyword evidence="2" id="KW-1185">Reference proteome</keyword>
<gene>
    <name evidence="1" type="ORF">PSON_ATCC_30995.1.T0930010</name>
</gene>
<dbReference type="Proteomes" id="UP000692954">
    <property type="component" value="Unassembled WGS sequence"/>
</dbReference>
<comment type="caution">
    <text evidence="1">The sequence shown here is derived from an EMBL/GenBank/DDBJ whole genome shotgun (WGS) entry which is preliminary data.</text>
</comment>